<dbReference type="PROSITE" id="PS50222">
    <property type="entry name" value="EF_HAND_2"/>
    <property type="match status" value="4"/>
</dbReference>
<keyword evidence="7" id="KW-1185">Reference proteome</keyword>
<evidence type="ECO:0000256" key="1">
    <source>
        <dbReference type="ARBA" id="ARBA00003291"/>
    </source>
</evidence>
<keyword evidence="4" id="KW-0106">Calcium</keyword>
<evidence type="ECO:0000313" key="6">
    <source>
        <dbReference type="EMBL" id="KAK2969369.1"/>
    </source>
</evidence>
<dbReference type="FunFam" id="1.10.238.10:FF:000353">
    <property type="entry name" value="Probable calcium-binding protein CML31"/>
    <property type="match status" value="1"/>
</dbReference>
<dbReference type="InterPro" id="IPR011992">
    <property type="entry name" value="EF-hand-dom_pair"/>
</dbReference>
<protein>
    <recommendedName>
        <fullName evidence="5">EF-hand domain-containing protein</fullName>
    </recommendedName>
</protein>
<gene>
    <name evidence="6" type="ORF">RJ640_000641</name>
</gene>
<evidence type="ECO:0000256" key="4">
    <source>
        <dbReference type="ARBA" id="ARBA00022837"/>
    </source>
</evidence>
<evidence type="ECO:0000259" key="5">
    <source>
        <dbReference type="PROSITE" id="PS50222"/>
    </source>
</evidence>
<comment type="function">
    <text evidence="1">Potential calcium sensor.</text>
</comment>
<name>A0AA88QPV4_9ASTE</name>
<dbReference type="PANTHER" id="PTHR10891">
    <property type="entry name" value="EF-HAND CALCIUM-BINDING DOMAIN CONTAINING PROTEIN"/>
    <property type="match status" value="1"/>
</dbReference>
<dbReference type="EMBL" id="JAVXUO010002822">
    <property type="protein sequence ID" value="KAK2969369.1"/>
    <property type="molecule type" value="Genomic_DNA"/>
</dbReference>
<dbReference type="SMART" id="SM00054">
    <property type="entry name" value="EFh"/>
    <property type="match status" value="4"/>
</dbReference>
<dbReference type="Gene3D" id="1.10.238.10">
    <property type="entry name" value="EF-hand"/>
    <property type="match status" value="2"/>
</dbReference>
<dbReference type="PROSITE" id="PS00018">
    <property type="entry name" value="EF_HAND_1"/>
    <property type="match status" value="4"/>
</dbReference>
<reference evidence="6" key="1">
    <citation type="submission" date="2022-12" db="EMBL/GenBank/DDBJ databases">
        <title>Draft genome assemblies for two species of Escallonia (Escalloniales).</title>
        <authorList>
            <person name="Chanderbali A."/>
            <person name="Dervinis C."/>
            <person name="Anghel I."/>
            <person name="Soltis D."/>
            <person name="Soltis P."/>
            <person name="Zapata F."/>
        </authorList>
    </citation>
    <scope>NUCLEOTIDE SEQUENCE</scope>
    <source>
        <strain evidence="6">UCBG92.1500</strain>
        <tissue evidence="6">Leaf</tissue>
    </source>
</reference>
<sequence>MATNGRPSGYLQDIDEVKRVFERFDANGDGKISASELAGVMKTLGSDTSKEEISRMMEEFDTDHDGFINLEEFAGICKVGGGGTADDGGLKELHDAFELYDQDKDGRISAAELYQILSRLGERCSIEECAQMIKSIDSDGDGFVSFEEFKRMMTNTKP</sequence>
<organism evidence="6 7">
    <name type="scientific">Escallonia rubra</name>
    <dbReference type="NCBI Taxonomy" id="112253"/>
    <lineage>
        <taxon>Eukaryota</taxon>
        <taxon>Viridiplantae</taxon>
        <taxon>Streptophyta</taxon>
        <taxon>Embryophyta</taxon>
        <taxon>Tracheophyta</taxon>
        <taxon>Spermatophyta</taxon>
        <taxon>Magnoliopsida</taxon>
        <taxon>eudicotyledons</taxon>
        <taxon>Gunneridae</taxon>
        <taxon>Pentapetalae</taxon>
        <taxon>asterids</taxon>
        <taxon>campanulids</taxon>
        <taxon>Escalloniales</taxon>
        <taxon>Escalloniaceae</taxon>
        <taxon>Escallonia</taxon>
    </lineage>
</organism>
<evidence type="ECO:0000256" key="2">
    <source>
        <dbReference type="ARBA" id="ARBA00022723"/>
    </source>
</evidence>
<dbReference type="InterPro" id="IPR018247">
    <property type="entry name" value="EF_Hand_1_Ca_BS"/>
</dbReference>
<dbReference type="GO" id="GO:0005509">
    <property type="term" value="F:calcium ion binding"/>
    <property type="evidence" value="ECO:0007669"/>
    <property type="project" value="InterPro"/>
</dbReference>
<dbReference type="InterPro" id="IPR039647">
    <property type="entry name" value="EF_hand_pair_protein_CML-like"/>
</dbReference>
<evidence type="ECO:0000256" key="3">
    <source>
        <dbReference type="ARBA" id="ARBA00022737"/>
    </source>
</evidence>
<dbReference type="CDD" id="cd00051">
    <property type="entry name" value="EFh"/>
    <property type="match status" value="2"/>
</dbReference>
<comment type="caution">
    <text evidence="6">The sequence shown here is derived from an EMBL/GenBank/DDBJ whole genome shotgun (WGS) entry which is preliminary data.</text>
</comment>
<dbReference type="InterPro" id="IPR002048">
    <property type="entry name" value="EF_hand_dom"/>
</dbReference>
<dbReference type="AlphaFoldDB" id="A0AA88QPV4"/>
<proteinExistence type="predicted"/>
<dbReference type="FunFam" id="1.10.238.10:FF:000003">
    <property type="entry name" value="Calmodulin A"/>
    <property type="match status" value="1"/>
</dbReference>
<feature type="domain" description="EF-hand" evidence="5">
    <location>
        <begin position="12"/>
        <end position="47"/>
    </location>
</feature>
<keyword evidence="2" id="KW-0479">Metal-binding</keyword>
<evidence type="ECO:0000313" key="7">
    <source>
        <dbReference type="Proteomes" id="UP001187471"/>
    </source>
</evidence>
<dbReference type="SUPFAM" id="SSF47473">
    <property type="entry name" value="EF-hand"/>
    <property type="match status" value="1"/>
</dbReference>
<feature type="domain" description="EF-hand" evidence="5">
    <location>
        <begin position="124"/>
        <end position="158"/>
    </location>
</feature>
<feature type="domain" description="EF-hand" evidence="5">
    <location>
        <begin position="48"/>
        <end position="83"/>
    </location>
</feature>
<dbReference type="Proteomes" id="UP001187471">
    <property type="component" value="Unassembled WGS sequence"/>
</dbReference>
<dbReference type="Pfam" id="PF13499">
    <property type="entry name" value="EF-hand_7"/>
    <property type="match status" value="2"/>
</dbReference>
<keyword evidence="3" id="KW-0677">Repeat</keyword>
<feature type="domain" description="EF-hand" evidence="5">
    <location>
        <begin position="88"/>
        <end position="123"/>
    </location>
</feature>
<accession>A0AA88QPV4</accession>